<dbReference type="PANTHER" id="PTHR43553:SF23">
    <property type="entry name" value="ABC TRANSPORTER ATP-BINDING COMPONENT"/>
    <property type="match status" value="1"/>
</dbReference>
<dbReference type="Gene3D" id="3.40.50.300">
    <property type="entry name" value="P-loop containing nucleotide triphosphate hydrolases"/>
    <property type="match status" value="2"/>
</dbReference>
<organism evidence="12">
    <name type="scientific">Lacrimispora sp. BS-2</name>
    <dbReference type="NCBI Taxonomy" id="3151850"/>
    <lineage>
        <taxon>Bacteria</taxon>
        <taxon>Bacillati</taxon>
        <taxon>Bacillota</taxon>
        <taxon>Clostridia</taxon>
        <taxon>Lachnospirales</taxon>
        <taxon>Lachnospiraceae</taxon>
        <taxon>Lacrimispora</taxon>
    </lineage>
</organism>
<dbReference type="GO" id="GO:0005524">
    <property type="term" value="F:ATP binding"/>
    <property type="evidence" value="ECO:0007669"/>
    <property type="project" value="UniProtKB-KW"/>
</dbReference>
<comment type="subcellular location">
    <subcellularLocation>
        <location evidence="1">Cell membrane</location>
        <topology evidence="1">Peripheral membrane protein</topology>
    </subcellularLocation>
</comment>
<evidence type="ECO:0000259" key="11">
    <source>
        <dbReference type="PROSITE" id="PS50893"/>
    </source>
</evidence>
<dbReference type="PANTHER" id="PTHR43553">
    <property type="entry name" value="HEAVY METAL TRANSPORTER"/>
    <property type="match status" value="1"/>
</dbReference>
<dbReference type="GO" id="GO:0016887">
    <property type="term" value="F:ATP hydrolysis activity"/>
    <property type="evidence" value="ECO:0007669"/>
    <property type="project" value="InterPro"/>
</dbReference>
<dbReference type="InterPro" id="IPR027417">
    <property type="entry name" value="P-loop_NTPase"/>
</dbReference>
<name>A0AAU7PQB9_9FIRM</name>
<dbReference type="SMART" id="SM00382">
    <property type="entry name" value="AAA"/>
    <property type="match status" value="2"/>
</dbReference>
<evidence type="ECO:0000256" key="5">
    <source>
        <dbReference type="ARBA" id="ARBA00022737"/>
    </source>
</evidence>
<accession>A0AAU7PQB9</accession>
<dbReference type="RefSeq" id="WP_349946024.1">
    <property type="nucleotide sequence ID" value="NZ_CP157940.1"/>
</dbReference>
<protein>
    <submittedName>
        <fullName evidence="12">Energy-coupling factor ABC transporter ATP-binding protein</fullName>
    </submittedName>
</protein>
<comment type="similarity">
    <text evidence="2">Belongs to the ABC transporter superfamily.</text>
</comment>
<keyword evidence="5" id="KW-0677">Repeat</keyword>
<dbReference type="CDD" id="cd03226">
    <property type="entry name" value="ABC_cobalt_CbiO_domain2"/>
    <property type="match status" value="1"/>
</dbReference>
<dbReference type="AlphaFoldDB" id="A0AAU7PQB9"/>
<evidence type="ECO:0000256" key="3">
    <source>
        <dbReference type="ARBA" id="ARBA00022448"/>
    </source>
</evidence>
<dbReference type="FunFam" id="3.40.50.300:FF:000224">
    <property type="entry name" value="Energy-coupling factor transporter ATP-binding protein EcfA"/>
    <property type="match status" value="1"/>
</dbReference>
<dbReference type="CDD" id="cd03225">
    <property type="entry name" value="ABC_cobalt_CbiO_domain1"/>
    <property type="match status" value="1"/>
</dbReference>
<keyword evidence="4" id="KW-1003">Cell membrane</keyword>
<evidence type="ECO:0000256" key="10">
    <source>
        <dbReference type="ARBA" id="ARBA00025157"/>
    </source>
</evidence>
<dbReference type="InterPro" id="IPR015856">
    <property type="entry name" value="ABC_transpr_CbiO/EcfA_su"/>
</dbReference>
<dbReference type="PROSITE" id="PS00211">
    <property type="entry name" value="ABC_TRANSPORTER_1"/>
    <property type="match status" value="1"/>
</dbReference>
<feature type="domain" description="ABC transporter" evidence="11">
    <location>
        <begin position="258"/>
        <end position="488"/>
    </location>
</feature>
<comment type="function">
    <text evidence="10">Probably part of an ABC transporter complex. Responsible for energy coupling to the transport system.</text>
</comment>
<sequence>MDKIRFEHVSFAYDGTGDGKIKNISFSVPSGGCIVLTGRSGCGKTTVTRLINGLIPEFFSGELTGSVFVDGEDLREKQLYEIAKKTGSVFQNPKTQFFNTDTDGEIAFGMENYGVPRQEIVKRVKKTADDLKITNLLNRSIFSLSGGEKQKIAFASVYALNPEVYLLDEPSSNLDTDAICDLREYIQILKNQGKTIIIAEHRLYYLKDLADTVYYMDTGEIKYRWTQEAFLKLSVDERKQLGLRSLQYEEPEIEEKSIKDDNAYFEIRDFSIGYGKKEVLNDIHFKANKGDIIAVTGHNGVGKSTLLRTVCGLQKALGGTALWNGEVQSQKDLLKRTYMVMQDVNYQLFADSVEHETCFGIKNPDLAKVEQVLKELDLYELKEKHPNTLSGGQKQRLAVAVSRLYEKDVLFFDEPTSGLDLESMGLVAELMKNLAGMGKIIFIVTHDFELVSLACTRIFRLGLGSIKEERKNNNEEEKRQFHRSALKVGW</sequence>
<keyword evidence="6" id="KW-0547">Nucleotide-binding</keyword>
<evidence type="ECO:0000256" key="6">
    <source>
        <dbReference type="ARBA" id="ARBA00022741"/>
    </source>
</evidence>
<dbReference type="GO" id="GO:0042626">
    <property type="term" value="F:ATPase-coupled transmembrane transporter activity"/>
    <property type="evidence" value="ECO:0007669"/>
    <property type="project" value="TreeGrafter"/>
</dbReference>
<evidence type="ECO:0000256" key="7">
    <source>
        <dbReference type="ARBA" id="ARBA00022840"/>
    </source>
</evidence>
<keyword evidence="3" id="KW-0813">Transport</keyword>
<gene>
    <name evidence="12" type="ORF">ABFV83_18695</name>
</gene>
<evidence type="ECO:0000256" key="9">
    <source>
        <dbReference type="ARBA" id="ARBA00023136"/>
    </source>
</evidence>
<dbReference type="InterPro" id="IPR003439">
    <property type="entry name" value="ABC_transporter-like_ATP-bd"/>
</dbReference>
<reference evidence="12" key="1">
    <citation type="submission" date="2024-06" db="EMBL/GenBank/DDBJ databases">
        <title>Lacrimispora cavernae sp. nov., a novel anaerobe isolated from bat guano pile inside a cave.</title>
        <authorList>
            <person name="Miller S.L."/>
            <person name="Lu N."/>
            <person name="King J."/>
            <person name="Sankaranarayanan K."/>
            <person name="Lawson P.A."/>
        </authorList>
    </citation>
    <scope>NUCLEOTIDE SEQUENCE</scope>
    <source>
        <strain evidence="12">BS-2</strain>
    </source>
</reference>
<dbReference type="SUPFAM" id="SSF52540">
    <property type="entry name" value="P-loop containing nucleoside triphosphate hydrolases"/>
    <property type="match status" value="2"/>
</dbReference>
<dbReference type="InterPro" id="IPR003593">
    <property type="entry name" value="AAA+_ATPase"/>
</dbReference>
<evidence type="ECO:0000256" key="1">
    <source>
        <dbReference type="ARBA" id="ARBA00004202"/>
    </source>
</evidence>
<keyword evidence="9" id="KW-0472">Membrane</keyword>
<proteinExistence type="inferred from homology"/>
<keyword evidence="7 12" id="KW-0067">ATP-binding</keyword>
<dbReference type="InterPro" id="IPR017871">
    <property type="entry name" value="ABC_transporter-like_CS"/>
</dbReference>
<evidence type="ECO:0000313" key="12">
    <source>
        <dbReference type="EMBL" id="XBS53806.1"/>
    </source>
</evidence>
<evidence type="ECO:0000256" key="2">
    <source>
        <dbReference type="ARBA" id="ARBA00005417"/>
    </source>
</evidence>
<evidence type="ECO:0000256" key="4">
    <source>
        <dbReference type="ARBA" id="ARBA00022475"/>
    </source>
</evidence>
<dbReference type="Pfam" id="PF00005">
    <property type="entry name" value="ABC_tran"/>
    <property type="match status" value="2"/>
</dbReference>
<keyword evidence="8" id="KW-1278">Translocase</keyword>
<feature type="domain" description="ABC transporter" evidence="11">
    <location>
        <begin position="4"/>
        <end position="243"/>
    </location>
</feature>
<dbReference type="EMBL" id="CP157940">
    <property type="protein sequence ID" value="XBS53806.1"/>
    <property type="molecule type" value="Genomic_DNA"/>
</dbReference>
<dbReference type="PROSITE" id="PS50893">
    <property type="entry name" value="ABC_TRANSPORTER_2"/>
    <property type="match status" value="2"/>
</dbReference>
<evidence type="ECO:0000256" key="8">
    <source>
        <dbReference type="ARBA" id="ARBA00022967"/>
    </source>
</evidence>
<dbReference type="GO" id="GO:0043190">
    <property type="term" value="C:ATP-binding cassette (ABC) transporter complex"/>
    <property type="evidence" value="ECO:0007669"/>
    <property type="project" value="TreeGrafter"/>
</dbReference>
<dbReference type="InterPro" id="IPR050095">
    <property type="entry name" value="ECF_ABC_transporter_ATP-bd"/>
</dbReference>